<protein>
    <submittedName>
        <fullName evidence="5">Diguanylate cyclase</fullName>
    </submittedName>
</protein>
<dbReference type="eggNOG" id="COG2199">
    <property type="taxonomic scope" value="Bacteria"/>
</dbReference>
<dbReference type="GO" id="GO:0003700">
    <property type="term" value="F:DNA-binding transcription factor activity"/>
    <property type="evidence" value="ECO:0007669"/>
    <property type="project" value="TreeGrafter"/>
</dbReference>
<evidence type="ECO:0000259" key="4">
    <source>
        <dbReference type="PROSITE" id="PS50887"/>
    </source>
</evidence>
<proteinExistence type="predicted"/>
<evidence type="ECO:0000256" key="1">
    <source>
        <dbReference type="ARBA" id="ARBA00023015"/>
    </source>
</evidence>
<dbReference type="eggNOG" id="COG1609">
    <property type="taxonomic scope" value="Bacteria"/>
</dbReference>
<dbReference type="SUPFAM" id="SSF55073">
    <property type="entry name" value="Nucleotide cyclase"/>
    <property type="match status" value="1"/>
</dbReference>
<evidence type="ECO:0000313" key="5">
    <source>
        <dbReference type="EMBL" id="ADU23097.1"/>
    </source>
</evidence>
<keyword evidence="2" id="KW-0238">DNA-binding</keyword>
<dbReference type="PROSITE" id="PS50887">
    <property type="entry name" value="GGDEF"/>
    <property type="match status" value="1"/>
</dbReference>
<dbReference type="Proteomes" id="UP000006919">
    <property type="component" value="Chromosome"/>
</dbReference>
<dbReference type="NCBIfam" id="TIGR00254">
    <property type="entry name" value="GGDEF"/>
    <property type="match status" value="1"/>
</dbReference>
<keyword evidence="3" id="KW-0804">Transcription</keyword>
<dbReference type="PANTHER" id="PTHR30146:SF24">
    <property type="entry name" value="XYLOSE OPERON REGULATORY PROTEIN"/>
    <property type="match status" value="1"/>
</dbReference>
<dbReference type="SUPFAM" id="SSF53822">
    <property type="entry name" value="Periplasmic binding protein-like I"/>
    <property type="match status" value="1"/>
</dbReference>
<dbReference type="AlphaFoldDB" id="E6UGH4"/>
<dbReference type="STRING" id="697329.Rumal_2622"/>
<feature type="domain" description="GGDEF" evidence="4">
    <location>
        <begin position="503"/>
        <end position="632"/>
    </location>
</feature>
<evidence type="ECO:0000256" key="3">
    <source>
        <dbReference type="ARBA" id="ARBA00023163"/>
    </source>
</evidence>
<gene>
    <name evidence="5" type="ordered locus">Rumal_2622</name>
</gene>
<sequence length="632" mass="70736">MINSRKSIAIFTCQVTTGYRMQFCETVNQAATELGYNAVFYNFLDVVGNNHSDYGDYEYKLIEVIPYSRFSGIIIDEESFKIKTTVEKLVTRIRERATCPVISASSIMDGFYNLSFDDDAGIELIVRHIHEHHGCKRIGFMSGPLKHMDGVKRYNAFKAAMTKLGLPEEGAGIFEGDFWFNKGREAADFFITKCKEIPEAVICANDYMAMALIKGFKDRGFRVPEDIIVTGFDGVKEGQLYIPRLTSVDRRRDDTAIQAVNMINNISRGAKYPGITLITPKLICGDSCGCTKADPSKEIERINLNANQDRSVRYYLGDIIGATLKMNIVESIGELERSFADYAVNFGGYRSFCVMTYVDENGKTSLERGMSSPTNKVYPAIIVDRYGDFKDIERKVISTDDFLPAESSDEPRIVYITSMHCGDRCFGYCSISMTGTKTFNEFYNVWIATMAVAMESLLRSNNIRGLITSLEDTSVRDGLTGLYNRRGFELRSAEAAQSMNGTGKACAMVIDMDGLKKINDHYGHAEGDEAIKCLAGMISHVLCDKAIAGRTGGDEFYVFVPDCDEDLVAEIKTKLHSAIADNNSRSDKEYILDASFGAYVHDASVKFKVEELIRIADARMYAEKQKKRTHRT</sequence>
<dbReference type="InterPro" id="IPR028082">
    <property type="entry name" value="Peripla_BP_I"/>
</dbReference>
<dbReference type="PANTHER" id="PTHR30146">
    <property type="entry name" value="LACI-RELATED TRANSCRIPTIONAL REPRESSOR"/>
    <property type="match status" value="1"/>
</dbReference>
<dbReference type="OrthoDB" id="56125at2"/>
<dbReference type="InterPro" id="IPR043128">
    <property type="entry name" value="Rev_trsase/Diguanyl_cyclase"/>
</dbReference>
<accession>E6UGH4</accession>
<dbReference type="CDD" id="cd01949">
    <property type="entry name" value="GGDEF"/>
    <property type="match status" value="1"/>
</dbReference>
<dbReference type="InterPro" id="IPR000160">
    <property type="entry name" value="GGDEF_dom"/>
</dbReference>
<evidence type="ECO:0000313" key="6">
    <source>
        <dbReference type="Proteomes" id="UP000006919"/>
    </source>
</evidence>
<dbReference type="GO" id="GO:0000976">
    <property type="term" value="F:transcription cis-regulatory region binding"/>
    <property type="evidence" value="ECO:0007669"/>
    <property type="project" value="TreeGrafter"/>
</dbReference>
<dbReference type="RefSeq" id="WP_013499224.1">
    <property type="nucleotide sequence ID" value="NC_014833.1"/>
</dbReference>
<reference evidence="5 6" key="1">
    <citation type="journal article" date="2011" name="J. Bacteriol.">
        <title>Complete genome of the cellulolytic ruminal bacterium Ruminococcus albus 7.</title>
        <authorList>
            <person name="Suen G."/>
            <person name="Stevenson D.M."/>
            <person name="Bruce D.C."/>
            <person name="Chertkov O."/>
            <person name="Copeland A."/>
            <person name="Cheng J.F."/>
            <person name="Detter C."/>
            <person name="Detter J.C."/>
            <person name="Goodwin L.A."/>
            <person name="Han C.S."/>
            <person name="Hauser L.J."/>
            <person name="Ivanova N.N."/>
            <person name="Kyrpides N.C."/>
            <person name="Land M.L."/>
            <person name="Lapidus A."/>
            <person name="Lucas S."/>
            <person name="Ovchinnikova G."/>
            <person name="Pitluck S."/>
            <person name="Tapia R."/>
            <person name="Woyke T."/>
            <person name="Boyum J."/>
            <person name="Mead D."/>
            <person name="Weimer P.J."/>
        </authorList>
    </citation>
    <scope>NUCLEOTIDE SEQUENCE [LARGE SCALE GENOMIC DNA]</scope>
    <source>
        <strain evidence="6">ATCC 27210 / DSM 20455 / JCM 14654 / NCDO 2250 / 7</strain>
    </source>
</reference>
<dbReference type="InterPro" id="IPR046335">
    <property type="entry name" value="LacI/GalR-like_sensor"/>
</dbReference>
<evidence type="ECO:0000256" key="2">
    <source>
        <dbReference type="ARBA" id="ARBA00023125"/>
    </source>
</evidence>
<dbReference type="Gene3D" id="3.40.50.2300">
    <property type="match status" value="2"/>
</dbReference>
<organism evidence="5 6">
    <name type="scientific">Ruminococcus albus (strain ATCC 27210 / DSM 20455 / JCM 14654 / NCDO 2250 / 7)</name>
    <dbReference type="NCBI Taxonomy" id="697329"/>
    <lineage>
        <taxon>Bacteria</taxon>
        <taxon>Bacillati</taxon>
        <taxon>Bacillota</taxon>
        <taxon>Clostridia</taxon>
        <taxon>Eubacteriales</taxon>
        <taxon>Oscillospiraceae</taxon>
        <taxon>Ruminococcus</taxon>
    </lineage>
</organism>
<dbReference type="EMBL" id="CP002403">
    <property type="protein sequence ID" value="ADU23097.1"/>
    <property type="molecule type" value="Genomic_DNA"/>
</dbReference>
<name>E6UGH4_RUMA7</name>
<keyword evidence="1" id="KW-0805">Transcription regulation</keyword>
<dbReference type="Pfam" id="PF13377">
    <property type="entry name" value="Peripla_BP_3"/>
    <property type="match status" value="1"/>
</dbReference>
<dbReference type="Gene3D" id="3.30.70.270">
    <property type="match status" value="1"/>
</dbReference>
<dbReference type="Pfam" id="PF00990">
    <property type="entry name" value="GGDEF"/>
    <property type="match status" value="1"/>
</dbReference>
<dbReference type="CDD" id="cd06267">
    <property type="entry name" value="PBP1_LacI_sugar_binding-like"/>
    <property type="match status" value="1"/>
</dbReference>
<dbReference type="KEGG" id="ral:Rumal_2622"/>
<dbReference type="SMART" id="SM00267">
    <property type="entry name" value="GGDEF"/>
    <property type="match status" value="1"/>
</dbReference>
<dbReference type="HOGENOM" id="CLU_020864_0_0_9"/>
<dbReference type="InterPro" id="IPR029787">
    <property type="entry name" value="Nucleotide_cyclase"/>
</dbReference>